<sequence length="333" mass="35524">MKKYSIYALAVALATLLVITGCDSQLTENSETTDNQTLAYQGSMDANSDQSDFIEFSIEEIMNSLNDKLAAEGLNYRVRMAEYITAEGSGEAGNTVFAKDVGNKQLGTDFVPNDARRTWSNPGAPGDTDDITYAIDQTPGPAGSTPFLGGLSGTDATAAIQRAMGTWDAQTCSDLSLTEISTGIDISATLFFFSGGFIGNPTVVADIQHAGFNVNWGNNILGVAFSFVFVGPNGPTDVDNNGKTDKAFTEIYYGPFFPWADDGTNPDLETVALHEAGHGLSQAHFGQIFVTKSGKFKVAPLAVMNAGYTQVQRDLKGTDKGGHCSNWAEWPNN</sequence>
<organism evidence="2 3">
    <name type="scientific">Rhodohalobacter sulfatireducens</name>
    <dbReference type="NCBI Taxonomy" id="2911366"/>
    <lineage>
        <taxon>Bacteria</taxon>
        <taxon>Pseudomonadati</taxon>
        <taxon>Balneolota</taxon>
        <taxon>Balneolia</taxon>
        <taxon>Balneolales</taxon>
        <taxon>Balneolaceae</taxon>
        <taxon>Rhodohalobacter</taxon>
    </lineage>
</organism>
<protein>
    <recommendedName>
        <fullName evidence="4">Peptidase M10 metallopeptidase domain-containing protein</fullName>
    </recommendedName>
</protein>
<gene>
    <name evidence="2" type="ORF">L6773_04985</name>
</gene>
<evidence type="ECO:0000256" key="1">
    <source>
        <dbReference type="SAM" id="SignalP"/>
    </source>
</evidence>
<evidence type="ECO:0000313" key="2">
    <source>
        <dbReference type="EMBL" id="MCG2587907.1"/>
    </source>
</evidence>
<dbReference type="Gene3D" id="3.40.390.10">
    <property type="entry name" value="Collagenase (Catalytic Domain)"/>
    <property type="match status" value="1"/>
</dbReference>
<dbReference type="PROSITE" id="PS51257">
    <property type="entry name" value="PROKAR_LIPOPROTEIN"/>
    <property type="match status" value="1"/>
</dbReference>
<feature type="signal peptide" evidence="1">
    <location>
        <begin position="1"/>
        <end position="24"/>
    </location>
</feature>
<feature type="chain" id="PRO_5047214053" description="Peptidase M10 metallopeptidase domain-containing protein" evidence="1">
    <location>
        <begin position="25"/>
        <end position="333"/>
    </location>
</feature>
<keyword evidence="3" id="KW-1185">Reference proteome</keyword>
<reference evidence="2" key="2">
    <citation type="submission" date="2024-05" db="EMBL/GenBank/DDBJ databases">
        <title>Rhodohalobacter halophilus gen. nov., sp. nov., a moderately halophilic member of the family Balneolaceae.</title>
        <authorList>
            <person name="Xia J."/>
        </authorList>
    </citation>
    <scope>NUCLEOTIDE SEQUENCE</scope>
    <source>
        <strain evidence="2">WB101</strain>
    </source>
</reference>
<evidence type="ECO:0000313" key="3">
    <source>
        <dbReference type="Proteomes" id="UP001165366"/>
    </source>
</evidence>
<keyword evidence="1" id="KW-0732">Signal</keyword>
<dbReference type="EMBL" id="JAKLWS010000004">
    <property type="protein sequence ID" value="MCG2587907.1"/>
    <property type="molecule type" value="Genomic_DNA"/>
</dbReference>
<proteinExistence type="predicted"/>
<reference evidence="2" key="1">
    <citation type="submission" date="2022-01" db="EMBL/GenBank/DDBJ databases">
        <authorList>
            <person name="Wang Y."/>
        </authorList>
    </citation>
    <scope>NUCLEOTIDE SEQUENCE</scope>
    <source>
        <strain evidence="2">WB101</strain>
    </source>
</reference>
<accession>A0ABS9KAN1</accession>
<name>A0ABS9KAN1_9BACT</name>
<comment type="caution">
    <text evidence="2">The sequence shown here is derived from an EMBL/GenBank/DDBJ whole genome shotgun (WGS) entry which is preliminary data.</text>
</comment>
<dbReference type="SUPFAM" id="SSF55486">
    <property type="entry name" value="Metalloproteases ('zincins'), catalytic domain"/>
    <property type="match status" value="1"/>
</dbReference>
<dbReference type="InterPro" id="IPR024079">
    <property type="entry name" value="MetalloPept_cat_dom_sf"/>
</dbReference>
<evidence type="ECO:0008006" key="4">
    <source>
        <dbReference type="Google" id="ProtNLM"/>
    </source>
</evidence>
<dbReference type="RefSeq" id="WP_237852750.1">
    <property type="nucleotide sequence ID" value="NZ_JAKLWS010000004.1"/>
</dbReference>
<dbReference type="Proteomes" id="UP001165366">
    <property type="component" value="Unassembled WGS sequence"/>
</dbReference>